<proteinExistence type="predicted"/>
<feature type="transmembrane region" description="Helical" evidence="7">
    <location>
        <begin position="299"/>
        <end position="322"/>
    </location>
</feature>
<feature type="transmembrane region" description="Helical" evidence="7">
    <location>
        <begin position="250"/>
        <end position="266"/>
    </location>
</feature>
<feature type="transmembrane region" description="Helical" evidence="7">
    <location>
        <begin position="334"/>
        <end position="357"/>
    </location>
</feature>
<dbReference type="InterPro" id="IPR050171">
    <property type="entry name" value="MFS_Transporters"/>
</dbReference>
<evidence type="ECO:0000259" key="8">
    <source>
        <dbReference type="PROSITE" id="PS50850"/>
    </source>
</evidence>
<dbReference type="GO" id="GO:0005886">
    <property type="term" value="C:plasma membrane"/>
    <property type="evidence" value="ECO:0007669"/>
    <property type="project" value="UniProtKB-SubCell"/>
</dbReference>
<dbReference type="AlphaFoldDB" id="A0A650MHC2"/>
<dbReference type="Pfam" id="PF07690">
    <property type="entry name" value="MFS_1"/>
    <property type="match status" value="1"/>
</dbReference>
<feature type="transmembrane region" description="Helical" evidence="7">
    <location>
        <begin position="363"/>
        <end position="384"/>
    </location>
</feature>
<reference evidence="10 11" key="1">
    <citation type="submission" date="2018-06" db="EMBL/GenBank/DDBJ databases">
        <authorList>
            <consortium name="IHU Genomes"/>
        </authorList>
    </citation>
    <scope>NUCLEOTIDE SEQUENCE [LARGE SCALE GENOMIC DNA]</scope>
    <source>
        <strain evidence="10 11">NEC25</strain>
    </source>
</reference>
<keyword evidence="2" id="KW-0813">Transport</keyword>
<evidence type="ECO:0000256" key="7">
    <source>
        <dbReference type="SAM" id="Phobius"/>
    </source>
</evidence>
<feature type="transmembrane region" description="Helical" evidence="7">
    <location>
        <begin position="169"/>
        <end position="187"/>
    </location>
</feature>
<dbReference type="InterPro" id="IPR036259">
    <property type="entry name" value="MFS_trans_sf"/>
</dbReference>
<evidence type="ECO:0000313" key="11">
    <source>
        <dbReference type="Proteomes" id="UP000431451"/>
    </source>
</evidence>
<feature type="transmembrane region" description="Helical" evidence="7">
    <location>
        <begin position="275"/>
        <end position="293"/>
    </location>
</feature>
<evidence type="ECO:0000256" key="4">
    <source>
        <dbReference type="ARBA" id="ARBA00022692"/>
    </source>
</evidence>
<feature type="domain" description="Major facilitator superfamily (MFS) profile" evidence="8">
    <location>
        <begin position="11"/>
        <end position="388"/>
    </location>
</feature>
<sequence>MKKENIKNTNLLLVTTLGFALGMRQMAMTMVMPFISTYSKQLKYYTPVLAGVALGIFGLMQAVFQIFYGIWSDKQGNKRVMLCGLMQVVIGLVIAHFADNIYALIFARAMQGSGAVIAVGYSWVSGVCTNSKERLKSLSIISMMVSGAAAASFALGSIINKFVSVENMFMYSAVIILGASIVIALFLKDNKNVNNNNISTKHVMKILIKDKCFDALNIAGLLNNFIMTGVFFCIPQYLENITGLDGMWKVFMPSVIIAIIVIQNVVKKCDNVKSIKFLIINFILTAVGVLFYLNKSSFILILIGTILFMSGYIGISTVVSNLGNDLLANEYRGAGNGILNSVQYIGSFIGSLVVAKTWSISEIYSFIVLCIAGIAGAVIVKIYVKKERFNER</sequence>
<dbReference type="SUPFAM" id="SSF103473">
    <property type="entry name" value="MFS general substrate transporter"/>
    <property type="match status" value="1"/>
</dbReference>
<dbReference type="Proteomes" id="UP000431451">
    <property type="component" value="Unassembled WGS sequence"/>
</dbReference>
<dbReference type="PANTHER" id="PTHR23517">
    <property type="entry name" value="RESISTANCE PROTEIN MDTM, PUTATIVE-RELATED-RELATED"/>
    <property type="match status" value="1"/>
</dbReference>
<evidence type="ECO:0000256" key="1">
    <source>
        <dbReference type="ARBA" id="ARBA00004651"/>
    </source>
</evidence>
<evidence type="ECO:0000256" key="3">
    <source>
        <dbReference type="ARBA" id="ARBA00022475"/>
    </source>
</evidence>
<dbReference type="PROSITE" id="PS50850">
    <property type="entry name" value="MFS"/>
    <property type="match status" value="1"/>
</dbReference>
<organism evidence="10 11">
    <name type="scientific">Clostridium neonatale</name>
    <dbReference type="NCBI Taxonomy" id="137838"/>
    <lineage>
        <taxon>Bacteria</taxon>
        <taxon>Bacillati</taxon>
        <taxon>Bacillota</taxon>
        <taxon>Clostridia</taxon>
        <taxon>Eubacteriales</taxon>
        <taxon>Clostridiaceae</taxon>
        <taxon>Clostridium</taxon>
    </lineage>
</organism>
<accession>A0A650MHC2</accession>
<keyword evidence="3" id="KW-1003">Cell membrane</keyword>
<dbReference type="EMBL" id="CAKJVE010000004">
    <property type="protein sequence ID" value="CAG9707352.1"/>
    <property type="molecule type" value="Genomic_DNA"/>
</dbReference>
<dbReference type="EMBL" id="UWJD01000002">
    <property type="protein sequence ID" value="VCT84780.1"/>
    <property type="molecule type" value="Genomic_DNA"/>
</dbReference>
<dbReference type="RefSeq" id="WP_326998573.1">
    <property type="nucleotide sequence ID" value="NZ_CAKJVE010000004.1"/>
</dbReference>
<keyword evidence="4 7" id="KW-0812">Transmembrane</keyword>
<feature type="transmembrane region" description="Helical" evidence="7">
    <location>
        <begin position="140"/>
        <end position="163"/>
    </location>
</feature>
<reference evidence="9" key="2">
    <citation type="submission" date="2021-10" db="EMBL/GenBank/DDBJ databases">
        <authorList>
            <person name="Mesa V."/>
        </authorList>
    </citation>
    <scope>NUCLEOTIDE SEQUENCE</scope>
    <source>
        <strain evidence="9">CC3_PB</strain>
    </source>
</reference>
<dbReference type="Gene3D" id="1.20.1250.20">
    <property type="entry name" value="MFS general substrate transporter like domains"/>
    <property type="match status" value="1"/>
</dbReference>
<dbReference type="InterPro" id="IPR020846">
    <property type="entry name" value="MFS_dom"/>
</dbReference>
<keyword evidence="6 7" id="KW-0472">Membrane</keyword>
<dbReference type="Proteomes" id="UP000789738">
    <property type="component" value="Unassembled WGS sequence"/>
</dbReference>
<dbReference type="GO" id="GO:0022857">
    <property type="term" value="F:transmembrane transporter activity"/>
    <property type="evidence" value="ECO:0007669"/>
    <property type="project" value="InterPro"/>
</dbReference>
<gene>
    <name evidence="10" type="primary">yajR</name>
    <name evidence="9" type="ORF">CNEO_42973</name>
    <name evidence="10" type="ORF">CNEONATNEC25_02381</name>
</gene>
<feature type="transmembrane region" description="Helical" evidence="7">
    <location>
        <begin position="49"/>
        <end position="68"/>
    </location>
</feature>
<evidence type="ECO:0000313" key="9">
    <source>
        <dbReference type="EMBL" id="CAG9707352.1"/>
    </source>
</evidence>
<dbReference type="InterPro" id="IPR011701">
    <property type="entry name" value="MFS"/>
</dbReference>
<keyword evidence="5 7" id="KW-1133">Transmembrane helix</keyword>
<evidence type="ECO:0000256" key="5">
    <source>
        <dbReference type="ARBA" id="ARBA00022989"/>
    </source>
</evidence>
<evidence type="ECO:0000256" key="2">
    <source>
        <dbReference type="ARBA" id="ARBA00022448"/>
    </source>
</evidence>
<feature type="transmembrane region" description="Helical" evidence="7">
    <location>
        <begin position="104"/>
        <end position="128"/>
    </location>
</feature>
<name>A0A650MHC2_9CLOT</name>
<comment type="subcellular location">
    <subcellularLocation>
        <location evidence="1">Cell membrane</location>
        <topology evidence="1">Multi-pass membrane protein</topology>
    </subcellularLocation>
</comment>
<protein>
    <submittedName>
        <fullName evidence="10">Inner membrane transport protein YajR</fullName>
    </submittedName>
    <submittedName>
        <fullName evidence="9">MFS-type transporter</fullName>
    </submittedName>
</protein>
<feature type="transmembrane region" description="Helical" evidence="7">
    <location>
        <begin position="215"/>
        <end position="238"/>
    </location>
</feature>
<dbReference type="PANTHER" id="PTHR23517:SF2">
    <property type="entry name" value="MULTIDRUG RESISTANCE PROTEIN MDTH"/>
    <property type="match status" value="1"/>
</dbReference>
<feature type="transmembrane region" description="Helical" evidence="7">
    <location>
        <begin position="80"/>
        <end position="98"/>
    </location>
</feature>
<evidence type="ECO:0000313" key="10">
    <source>
        <dbReference type="EMBL" id="VCT84780.1"/>
    </source>
</evidence>
<evidence type="ECO:0000256" key="6">
    <source>
        <dbReference type="ARBA" id="ARBA00023136"/>
    </source>
</evidence>